<dbReference type="Proteomes" id="UP000255297">
    <property type="component" value="Unassembled WGS sequence"/>
</dbReference>
<reference evidence="2 3" key="1">
    <citation type="submission" date="2018-06" db="EMBL/GenBank/DDBJ databases">
        <authorList>
            <consortium name="Pathogen Informatics"/>
            <person name="Doyle S."/>
        </authorList>
    </citation>
    <scope>NUCLEOTIDE SEQUENCE [LARGE SCALE GENOMIC DNA]</scope>
    <source>
        <strain evidence="2 3">NCTC11532</strain>
    </source>
</reference>
<evidence type="ECO:0008006" key="4">
    <source>
        <dbReference type="Google" id="ProtNLM"/>
    </source>
</evidence>
<feature type="region of interest" description="Disordered" evidence="1">
    <location>
        <begin position="52"/>
        <end position="73"/>
    </location>
</feature>
<sequence>MNKEHHVVPSAHGGWDIEQPHHAKKFHFDTKKEAIDKARALSIKEHTELVIHDKHGRIEHKDSHGHDPRNIKG</sequence>
<name>A0A378LTK2_9GAMM</name>
<dbReference type="OrthoDB" id="8858565at2"/>
<proteinExistence type="predicted"/>
<dbReference type="STRING" id="1122170.GCA_000701265_01121"/>
<dbReference type="Pfam" id="PF09954">
    <property type="entry name" value="DUF2188"/>
    <property type="match status" value="1"/>
</dbReference>
<dbReference type="RefSeq" id="WP_031565973.1">
    <property type="nucleotide sequence ID" value="NZ_CAAAIS010000003.1"/>
</dbReference>
<organism evidence="2 3">
    <name type="scientific">Legionella wadsworthii</name>
    <dbReference type="NCBI Taxonomy" id="28088"/>
    <lineage>
        <taxon>Bacteria</taxon>
        <taxon>Pseudomonadati</taxon>
        <taxon>Pseudomonadota</taxon>
        <taxon>Gammaproteobacteria</taxon>
        <taxon>Legionellales</taxon>
        <taxon>Legionellaceae</taxon>
        <taxon>Legionella</taxon>
    </lineage>
</organism>
<feature type="compositionally biased region" description="Basic and acidic residues" evidence="1">
    <location>
        <begin position="59"/>
        <end position="73"/>
    </location>
</feature>
<dbReference type="InterPro" id="IPR018691">
    <property type="entry name" value="DUF2188"/>
</dbReference>
<protein>
    <recommendedName>
        <fullName evidence="4">DUF2188 domain-containing protein</fullName>
    </recommendedName>
</protein>
<accession>A0A378LTK2</accession>
<keyword evidence="3" id="KW-1185">Reference proteome</keyword>
<evidence type="ECO:0000256" key="1">
    <source>
        <dbReference type="SAM" id="MobiDB-lite"/>
    </source>
</evidence>
<dbReference type="EMBL" id="UGPB01000001">
    <property type="protein sequence ID" value="STY29182.1"/>
    <property type="molecule type" value="Genomic_DNA"/>
</dbReference>
<evidence type="ECO:0000313" key="2">
    <source>
        <dbReference type="EMBL" id="STY29182.1"/>
    </source>
</evidence>
<gene>
    <name evidence="2" type="ORF">NCTC11532_01365</name>
</gene>
<dbReference type="AlphaFoldDB" id="A0A378LTK2"/>
<evidence type="ECO:0000313" key="3">
    <source>
        <dbReference type="Proteomes" id="UP000255297"/>
    </source>
</evidence>